<dbReference type="InterPro" id="IPR029063">
    <property type="entry name" value="SAM-dependent_MTases_sf"/>
</dbReference>
<dbReference type="Gene3D" id="3.40.50.150">
    <property type="entry name" value="Vaccinia Virus protein VP39"/>
    <property type="match status" value="1"/>
</dbReference>
<dbReference type="GO" id="GO:0009312">
    <property type="term" value="P:oligosaccharide biosynthetic process"/>
    <property type="evidence" value="ECO:0007669"/>
    <property type="project" value="InterPro"/>
</dbReference>
<name>A0A225SSF7_9BURK</name>
<dbReference type="InterPro" id="IPR008715">
    <property type="entry name" value="SAM-MeTfrase_NodS-like"/>
</dbReference>
<reference evidence="1 2" key="1">
    <citation type="journal article" date="2010" name="Int. J. Syst. Evol. Microbiol.">
        <title>Reclassification of Herbaspirillum putei as a later heterotypic synonym of Herbaspirillum huttiense, with the description of H. huttiense subsp. huttiense subsp. nov. and H. huttiense subsp. putei subsp. nov., comb. nov., and description of Herbaspirillum aquaticum sp. nov.</title>
        <authorList>
            <person name="Dobritsa A.P."/>
            <person name="Reddy M.C."/>
            <person name="Samadpour M."/>
        </authorList>
    </citation>
    <scope>NUCLEOTIDE SEQUENCE [LARGE SCALE GENOMIC DNA]</scope>
    <source>
        <strain evidence="1 2">IEH 4430</strain>
    </source>
</reference>
<dbReference type="Proteomes" id="UP000214747">
    <property type="component" value="Unassembled WGS sequence"/>
</dbReference>
<dbReference type="CDD" id="cd02440">
    <property type="entry name" value="AdoMet_MTases"/>
    <property type="match status" value="1"/>
</dbReference>
<gene>
    <name evidence="1" type="ORF">CEJ45_15330</name>
</gene>
<dbReference type="Pfam" id="PF05401">
    <property type="entry name" value="NodS"/>
    <property type="match status" value="1"/>
</dbReference>
<dbReference type="GO" id="GO:0008757">
    <property type="term" value="F:S-adenosylmethionine-dependent methyltransferase activity"/>
    <property type="evidence" value="ECO:0007669"/>
    <property type="project" value="InterPro"/>
</dbReference>
<dbReference type="EMBL" id="NJGV01000014">
    <property type="protein sequence ID" value="OWY33739.1"/>
    <property type="molecule type" value="Genomic_DNA"/>
</dbReference>
<organism evidence="1 2">
    <name type="scientific">Herbaspirillum aquaticum</name>
    <dbReference type="NCBI Taxonomy" id="568783"/>
    <lineage>
        <taxon>Bacteria</taxon>
        <taxon>Pseudomonadati</taxon>
        <taxon>Pseudomonadota</taxon>
        <taxon>Betaproteobacteria</taxon>
        <taxon>Burkholderiales</taxon>
        <taxon>Oxalobacteraceae</taxon>
        <taxon>Herbaspirillum</taxon>
    </lineage>
</organism>
<dbReference type="SUPFAM" id="SSF53335">
    <property type="entry name" value="S-adenosyl-L-methionine-dependent methyltransferases"/>
    <property type="match status" value="1"/>
</dbReference>
<dbReference type="AlphaFoldDB" id="A0A225SSF7"/>
<proteinExistence type="predicted"/>
<accession>A0A225SSF7</accession>
<sequence>MKAAQLRNTRHFDRLYAGSEDPWKTRDSWYEQRKRALVEAILPHQHCTAIFEPGCGSGELTLQLAQRCQWLMASDFCAEAVRITREKTAHLPHVQVRRQSLPEQWPAGGHDMPQVDLILFSELCYYFDAPNVAEMVALATTALAPAGHLLACHWKKDFDDRLLATRPMHQLIDAHARLKRQACYEDEDILIDLWRKI</sequence>
<comment type="caution">
    <text evidence="1">The sequence shown here is derived from an EMBL/GenBank/DDBJ whole genome shotgun (WGS) entry which is preliminary data.</text>
</comment>
<evidence type="ECO:0000313" key="2">
    <source>
        <dbReference type="Proteomes" id="UP000214747"/>
    </source>
</evidence>
<protein>
    <submittedName>
        <fullName evidence="1">Nodulation protein NodS</fullName>
    </submittedName>
</protein>
<keyword evidence="2" id="KW-1185">Reference proteome</keyword>
<evidence type="ECO:0000313" key="1">
    <source>
        <dbReference type="EMBL" id="OWY33739.1"/>
    </source>
</evidence>
<dbReference type="RefSeq" id="WP_088755946.1">
    <property type="nucleotide sequence ID" value="NZ_NJGV01000014.1"/>
</dbReference>